<dbReference type="PANTHER" id="PTHR31250:SF27">
    <property type="entry name" value="IQ DOMAIN-CONTAINING PROTEIN IQM5"/>
    <property type="match status" value="1"/>
</dbReference>
<name>A0A7U4GFF8_YEREN</name>
<evidence type="ECO:0000256" key="1">
    <source>
        <dbReference type="ARBA" id="ARBA00004496"/>
    </source>
</evidence>
<sequence length="395" mass="42588">MGKICLFNNSAKVKKSHYSLVKICITLIGFSSFAPLPLLAMTYRDNTVDLPVTASGYKLVNGKYVINSFNITSGQDPKGNINNGTARTWSGNSASINYQIGRSGSKGVANWFSSNIKANQTTFNHDPGDLNFAFLGTMTLTLSGGVLGKNQDTYTIPNVTLAQGHAGLSNNWWFGGKTCSYQGNNMVRCTGTSSAGYAVTFDFRRGGGGNPVNSVELKNINIPQYTTYGLQSDYSGENTRCVWQPSSQCPPFVTYYNSTQSATIKLSVANNRLYNAQGALFDTTRANLSHSGQPAAIFVMDGSGNIYASNQNKIYLFHHSSLLAGTSVSAAGELFVKAGVIQSATNCSGHYRTPNTSMVQLRDSLNRQGYSGTYAVDYCSDDQMKRILKSQGVAP</sequence>
<feature type="transmembrane region" description="Helical" evidence="3">
    <location>
        <begin position="20"/>
        <end position="43"/>
    </location>
</feature>
<dbReference type="EMBL" id="CP007448">
    <property type="protein sequence ID" value="AHM73909.1"/>
    <property type="molecule type" value="Genomic_DNA"/>
</dbReference>
<evidence type="ECO:0000313" key="5">
    <source>
        <dbReference type="Proteomes" id="UP000230961"/>
    </source>
</evidence>
<dbReference type="InterPro" id="IPR044159">
    <property type="entry name" value="IQM"/>
</dbReference>
<protein>
    <submittedName>
        <fullName evidence="4">Uncharacterized protein</fullName>
    </submittedName>
</protein>
<dbReference type="GO" id="GO:0005737">
    <property type="term" value="C:cytoplasm"/>
    <property type="evidence" value="ECO:0007669"/>
    <property type="project" value="UniProtKB-SubCell"/>
</dbReference>
<keyword evidence="3" id="KW-0812">Transmembrane</keyword>
<gene>
    <name evidence="4" type="ORF">LC20_02656</name>
</gene>
<keyword evidence="3" id="KW-0472">Membrane</keyword>
<dbReference type="KEGG" id="yel:LC20_02656"/>
<comment type="subcellular location">
    <subcellularLocation>
        <location evidence="1">Cytoplasm</location>
    </subcellularLocation>
</comment>
<evidence type="ECO:0000313" key="4">
    <source>
        <dbReference type="EMBL" id="AHM73909.1"/>
    </source>
</evidence>
<keyword evidence="2" id="KW-0963">Cytoplasm</keyword>
<evidence type="ECO:0000256" key="3">
    <source>
        <dbReference type="SAM" id="Phobius"/>
    </source>
</evidence>
<dbReference type="AlphaFoldDB" id="A0A7U4GFF8"/>
<organism evidence="4 5">
    <name type="scientific">Yersinia enterocolitica LC20</name>
    <dbReference type="NCBI Taxonomy" id="1443113"/>
    <lineage>
        <taxon>Bacteria</taxon>
        <taxon>Pseudomonadati</taxon>
        <taxon>Pseudomonadota</taxon>
        <taxon>Gammaproteobacteria</taxon>
        <taxon>Enterobacterales</taxon>
        <taxon>Yersiniaceae</taxon>
        <taxon>Yersinia</taxon>
    </lineage>
</organism>
<proteinExistence type="predicted"/>
<keyword evidence="3" id="KW-1133">Transmembrane helix</keyword>
<evidence type="ECO:0000256" key="2">
    <source>
        <dbReference type="ARBA" id="ARBA00022490"/>
    </source>
</evidence>
<accession>A0A7U4GFF8</accession>
<dbReference type="PANTHER" id="PTHR31250">
    <property type="entry name" value="IQ DOMAIN-CONTAINING PROTEIN IQM3"/>
    <property type="match status" value="1"/>
</dbReference>
<dbReference type="Proteomes" id="UP000230961">
    <property type="component" value="Chromosome"/>
</dbReference>
<reference evidence="4 5" key="1">
    <citation type="submission" date="2017-11" db="EMBL/GenBank/DDBJ databases">
        <title>The complete genome sequence and comparative genome analysis of Yersinia enterocolitica strain LC20.</title>
        <authorList>
            <person name="Shi G."/>
            <person name="Su M."/>
            <person name="Liang J."/>
            <person name="Gu W."/>
            <person name="Xiao Y."/>
            <person name="Zhang Z."/>
            <person name="Qiu H."/>
            <person name="Duan R."/>
            <person name="Zhang Z."/>
            <person name="Li Y."/>
            <person name="Zhang X."/>
            <person name="Ling Y."/>
            <person name="Song L."/>
            <person name="Chen M."/>
            <person name="Zhao Y."/>
            <person name="Wu J."/>
            <person name="Jing H."/>
            <person name="Xiao J."/>
            <person name="Wang X."/>
        </authorList>
    </citation>
    <scope>NUCLEOTIDE SEQUENCE [LARGE SCALE GENOMIC DNA]</scope>
    <source>
        <strain evidence="4 5">LC20</strain>
    </source>
</reference>